<comment type="caution">
    <text evidence="1">The sequence shown here is derived from an EMBL/GenBank/DDBJ whole genome shotgun (WGS) entry which is preliminary data.</text>
</comment>
<dbReference type="AlphaFoldDB" id="A0AAN6ZH88"/>
<sequence length="175" mass="19478">MQEPAGFAWTMGWMDGNWAVRMVVVSSNRRGILLGLQDLWPACPACFHSPFRSPLHAASEERNAMPHCRKPWPSPRGATLVFRVAPRLAHLCRNSLPQRAQHQSGNCGCSGDDGPGSIGPGWPTSYTNRYARMQYRRTPWSSWQASPSRSFLAQLPVSYPARGWRFVGGIVSGRV</sequence>
<reference evidence="1" key="1">
    <citation type="journal article" date="2023" name="Mol. Phylogenet. Evol.">
        <title>Genome-scale phylogeny and comparative genomics of the fungal order Sordariales.</title>
        <authorList>
            <person name="Hensen N."/>
            <person name="Bonometti L."/>
            <person name="Westerberg I."/>
            <person name="Brannstrom I.O."/>
            <person name="Guillou S."/>
            <person name="Cros-Aarteil S."/>
            <person name="Calhoun S."/>
            <person name="Haridas S."/>
            <person name="Kuo A."/>
            <person name="Mondo S."/>
            <person name="Pangilinan J."/>
            <person name="Riley R."/>
            <person name="LaButti K."/>
            <person name="Andreopoulos B."/>
            <person name="Lipzen A."/>
            <person name="Chen C."/>
            <person name="Yan M."/>
            <person name="Daum C."/>
            <person name="Ng V."/>
            <person name="Clum A."/>
            <person name="Steindorff A."/>
            <person name="Ohm R.A."/>
            <person name="Martin F."/>
            <person name="Silar P."/>
            <person name="Natvig D.O."/>
            <person name="Lalanne C."/>
            <person name="Gautier V."/>
            <person name="Ament-Velasquez S.L."/>
            <person name="Kruys A."/>
            <person name="Hutchinson M.I."/>
            <person name="Powell A.J."/>
            <person name="Barry K."/>
            <person name="Miller A.N."/>
            <person name="Grigoriev I.V."/>
            <person name="Debuchy R."/>
            <person name="Gladieux P."/>
            <person name="Hiltunen Thoren M."/>
            <person name="Johannesson H."/>
        </authorList>
    </citation>
    <scope>NUCLEOTIDE SEQUENCE</scope>
    <source>
        <strain evidence="1">CBS 123565</strain>
    </source>
</reference>
<name>A0AAN6ZH88_9PEZI</name>
<protein>
    <submittedName>
        <fullName evidence="1">Uncharacterized protein</fullName>
    </submittedName>
</protein>
<keyword evidence="2" id="KW-1185">Reference proteome</keyword>
<reference evidence="1" key="2">
    <citation type="submission" date="2023-05" db="EMBL/GenBank/DDBJ databases">
        <authorList>
            <consortium name="Lawrence Berkeley National Laboratory"/>
            <person name="Steindorff A."/>
            <person name="Hensen N."/>
            <person name="Bonometti L."/>
            <person name="Westerberg I."/>
            <person name="Brannstrom I.O."/>
            <person name="Guillou S."/>
            <person name="Cros-Aarteil S."/>
            <person name="Calhoun S."/>
            <person name="Haridas S."/>
            <person name="Kuo A."/>
            <person name="Mondo S."/>
            <person name="Pangilinan J."/>
            <person name="Riley R."/>
            <person name="Labutti K."/>
            <person name="Andreopoulos B."/>
            <person name="Lipzen A."/>
            <person name="Chen C."/>
            <person name="Yanf M."/>
            <person name="Daum C."/>
            <person name="Ng V."/>
            <person name="Clum A."/>
            <person name="Ohm R."/>
            <person name="Martin F."/>
            <person name="Silar P."/>
            <person name="Natvig D."/>
            <person name="Lalanne C."/>
            <person name="Gautier V."/>
            <person name="Ament-Velasquez S.L."/>
            <person name="Kruys A."/>
            <person name="Hutchinson M.I."/>
            <person name="Powell A.J."/>
            <person name="Barry K."/>
            <person name="Miller A.N."/>
            <person name="Grigoriev I.V."/>
            <person name="Debuchy R."/>
            <person name="Gladieux P."/>
            <person name="Thoren M.H."/>
            <person name="Johannesson H."/>
        </authorList>
    </citation>
    <scope>NUCLEOTIDE SEQUENCE</scope>
    <source>
        <strain evidence="1">CBS 123565</strain>
    </source>
</reference>
<accession>A0AAN6ZH88</accession>
<evidence type="ECO:0000313" key="1">
    <source>
        <dbReference type="EMBL" id="KAK4137484.1"/>
    </source>
</evidence>
<gene>
    <name evidence="1" type="ORF">BT67DRAFT_111590</name>
</gene>
<dbReference type="Proteomes" id="UP001304895">
    <property type="component" value="Unassembled WGS sequence"/>
</dbReference>
<organism evidence="1 2">
    <name type="scientific">Trichocladium antarcticum</name>
    <dbReference type="NCBI Taxonomy" id="1450529"/>
    <lineage>
        <taxon>Eukaryota</taxon>
        <taxon>Fungi</taxon>
        <taxon>Dikarya</taxon>
        <taxon>Ascomycota</taxon>
        <taxon>Pezizomycotina</taxon>
        <taxon>Sordariomycetes</taxon>
        <taxon>Sordariomycetidae</taxon>
        <taxon>Sordariales</taxon>
        <taxon>Chaetomiaceae</taxon>
        <taxon>Trichocladium</taxon>
    </lineage>
</organism>
<proteinExistence type="predicted"/>
<evidence type="ECO:0000313" key="2">
    <source>
        <dbReference type="Proteomes" id="UP001304895"/>
    </source>
</evidence>
<dbReference type="EMBL" id="MU853402">
    <property type="protein sequence ID" value="KAK4137484.1"/>
    <property type="molecule type" value="Genomic_DNA"/>
</dbReference>